<reference evidence="2" key="1">
    <citation type="submission" date="2021-02" db="EMBL/GenBank/DDBJ databases">
        <authorList>
            <person name="Palmer J.M."/>
        </authorList>
    </citation>
    <scope>NUCLEOTIDE SEQUENCE</scope>
    <source>
        <strain evidence="2">SCRP23</strain>
    </source>
</reference>
<evidence type="ECO:0000256" key="1">
    <source>
        <dbReference type="SAM" id="MobiDB-lite"/>
    </source>
</evidence>
<organism evidence="2 3">
    <name type="scientific">Phytophthora boehmeriae</name>
    <dbReference type="NCBI Taxonomy" id="109152"/>
    <lineage>
        <taxon>Eukaryota</taxon>
        <taxon>Sar</taxon>
        <taxon>Stramenopiles</taxon>
        <taxon>Oomycota</taxon>
        <taxon>Peronosporomycetes</taxon>
        <taxon>Peronosporales</taxon>
        <taxon>Peronosporaceae</taxon>
        <taxon>Phytophthora</taxon>
    </lineage>
</organism>
<protein>
    <submittedName>
        <fullName evidence="2">E3 ubiquitin-protein ligase</fullName>
    </submittedName>
</protein>
<comment type="caution">
    <text evidence="2">The sequence shown here is derived from an EMBL/GenBank/DDBJ whole genome shotgun (WGS) entry which is preliminary data.</text>
</comment>
<gene>
    <name evidence="2" type="primary">HACE1</name>
    <name evidence="2" type="ORF">PHYBOEH_001747</name>
</gene>
<dbReference type="OrthoDB" id="194358at2759"/>
<evidence type="ECO:0000313" key="3">
    <source>
        <dbReference type="Proteomes" id="UP000693981"/>
    </source>
</evidence>
<feature type="region of interest" description="Disordered" evidence="1">
    <location>
        <begin position="1"/>
        <end position="20"/>
    </location>
</feature>
<sequence>MSEPVVVAPTAERRRSSSAVKSRDDIKKRVALWKKQIKCFKLKDVGKKVDAVRFCVQDDRFFREQPEVLPQLMGFLTRTKTPELVLETLSVFHSLLSPQAQPVPDAVGSADANDIIHPELNGTAGLIRKAPCMLSDCLSSAGFMVERSTSADSGWKAGEPFINLFSASALSPDIRVRWVSEELR</sequence>
<dbReference type="EMBL" id="JAGDFL010000014">
    <property type="protein sequence ID" value="KAG7401331.1"/>
    <property type="molecule type" value="Genomic_DNA"/>
</dbReference>
<dbReference type="AlphaFoldDB" id="A0A8T1X6P0"/>
<proteinExistence type="predicted"/>
<feature type="compositionally biased region" description="Basic and acidic residues" evidence="1">
    <location>
        <begin position="11"/>
        <end position="20"/>
    </location>
</feature>
<accession>A0A8T1X6P0</accession>
<keyword evidence="3" id="KW-1185">Reference proteome</keyword>
<name>A0A8T1X6P0_9STRA</name>
<evidence type="ECO:0000313" key="2">
    <source>
        <dbReference type="EMBL" id="KAG7401331.1"/>
    </source>
</evidence>
<dbReference type="Proteomes" id="UP000693981">
    <property type="component" value="Unassembled WGS sequence"/>
</dbReference>